<dbReference type="HAMAP" id="MF_01241">
    <property type="entry name" value="GlcN6P_deamin"/>
    <property type="match status" value="1"/>
</dbReference>
<dbReference type="CDD" id="cd01399">
    <property type="entry name" value="GlcN6P_deaminase"/>
    <property type="match status" value="1"/>
</dbReference>
<evidence type="ECO:0000313" key="6">
    <source>
        <dbReference type="EMBL" id="CCV65420.1"/>
    </source>
</evidence>
<feature type="domain" description="Glucosamine/galactosamine-6-phosphate isomerase" evidence="5">
    <location>
        <begin position="13"/>
        <end position="226"/>
    </location>
</feature>
<evidence type="ECO:0000256" key="4">
    <source>
        <dbReference type="HAMAP-Rule" id="MF_01241"/>
    </source>
</evidence>
<dbReference type="NCBIfam" id="TIGR00502">
    <property type="entry name" value="nagB"/>
    <property type="match status" value="1"/>
</dbReference>
<feature type="active site" description="Proton acceptor; for ring-opening step" evidence="4">
    <location>
        <position position="137"/>
    </location>
</feature>
<dbReference type="FunFam" id="3.40.50.1360:FF:000003">
    <property type="entry name" value="Glucosamine-6-phosphate deaminase"/>
    <property type="match status" value="1"/>
</dbReference>
<dbReference type="GO" id="GO:0005737">
    <property type="term" value="C:cytoplasm"/>
    <property type="evidence" value="ECO:0007669"/>
    <property type="project" value="TreeGrafter"/>
</dbReference>
<dbReference type="Proteomes" id="UP000032737">
    <property type="component" value="Chromosome"/>
</dbReference>
<keyword evidence="6" id="KW-0413">Isomerase</keyword>
<feature type="active site" description="For ring-opening step" evidence="4">
    <location>
        <position position="135"/>
    </location>
</feature>
<comment type="catalytic activity">
    <reaction evidence="1 4">
        <text>alpha-D-glucosamine 6-phosphate + H2O = beta-D-fructose 6-phosphate + NH4(+)</text>
        <dbReference type="Rhea" id="RHEA:12172"/>
        <dbReference type="ChEBI" id="CHEBI:15377"/>
        <dbReference type="ChEBI" id="CHEBI:28938"/>
        <dbReference type="ChEBI" id="CHEBI:57634"/>
        <dbReference type="ChEBI" id="CHEBI:75989"/>
        <dbReference type="EC" id="3.5.99.6"/>
    </reaction>
</comment>
<evidence type="ECO:0000256" key="1">
    <source>
        <dbReference type="ARBA" id="ARBA00000644"/>
    </source>
</evidence>
<reference evidence="6 8" key="1">
    <citation type="journal article" date="2013" name="J. Mol. Microbiol. Biotechnol.">
        <title>Analysis of the Complete Genomes of Acholeplasma brassicae , A. palmae and A. laidlawii and Their Comparison to the Obligate Parasites from ' Candidatus Phytoplasma'.</title>
        <authorList>
            <person name="Kube M."/>
            <person name="Siewert C."/>
            <person name="Migdoll A.M."/>
            <person name="Duduk B."/>
            <person name="Holz S."/>
            <person name="Rabus R."/>
            <person name="Seemuller E."/>
            <person name="Mitrovic J."/>
            <person name="Muller I."/>
            <person name="Buttner C."/>
            <person name="Reinhardt R."/>
        </authorList>
    </citation>
    <scope>NUCLEOTIDE SEQUENCE [LARGE SCALE GENOMIC DNA]</scope>
    <source>
        <strain evidence="8">0502</strain>
        <strain evidence="6">O502</strain>
    </source>
</reference>
<dbReference type="EC" id="3.5.99.6" evidence="4"/>
<keyword evidence="8" id="KW-1185">Reference proteome</keyword>
<dbReference type="KEGG" id="abra:BN85304030"/>
<dbReference type="GO" id="GO:0019262">
    <property type="term" value="P:N-acetylneuraminate catabolic process"/>
    <property type="evidence" value="ECO:0007669"/>
    <property type="project" value="UniProtKB-UniRule"/>
</dbReference>
<dbReference type="InterPro" id="IPR037171">
    <property type="entry name" value="NagB/RpiA_transferase-like"/>
</dbReference>
<organism evidence="6 8">
    <name type="scientific">Acholeplasma brassicae</name>
    <dbReference type="NCBI Taxonomy" id="61635"/>
    <lineage>
        <taxon>Bacteria</taxon>
        <taxon>Bacillati</taxon>
        <taxon>Mycoplasmatota</taxon>
        <taxon>Mollicutes</taxon>
        <taxon>Acholeplasmatales</taxon>
        <taxon>Acholeplasmataceae</taxon>
        <taxon>Acholeplasma</taxon>
    </lineage>
</organism>
<dbReference type="SUPFAM" id="SSF100950">
    <property type="entry name" value="NagB/RpiA/CoA transferase-like"/>
    <property type="match status" value="1"/>
</dbReference>
<dbReference type="EMBL" id="FO681348">
    <property type="protein sequence ID" value="CCV65420.1"/>
    <property type="molecule type" value="Genomic_DNA"/>
</dbReference>
<dbReference type="GO" id="GO:0016853">
    <property type="term" value="F:isomerase activity"/>
    <property type="evidence" value="ECO:0007669"/>
    <property type="project" value="UniProtKB-KW"/>
</dbReference>
<accession>U4KMP8</accession>
<comment type="similarity">
    <text evidence="4">Belongs to the glucosamine/galactosamine-6-phosphate isomerase family. NagB subfamily.</text>
</comment>
<dbReference type="OrthoDB" id="9791139at2"/>
<comment type="caution">
    <text evidence="4">Lacks conserved residue(s) required for the propagation of feature annotation.</text>
</comment>
<evidence type="ECO:0000259" key="5">
    <source>
        <dbReference type="Pfam" id="PF01182"/>
    </source>
</evidence>
<dbReference type="STRING" id="61635.BN85303990"/>
<feature type="active site" description="Proton acceptor; for enolization step" evidence="4">
    <location>
        <position position="67"/>
    </location>
</feature>
<comment type="pathway">
    <text evidence="4">Amino-sugar metabolism; N-acetylneuraminate degradation; D-fructose 6-phosphate from N-acetylneuraminate: step 5/5.</text>
</comment>
<dbReference type="GO" id="GO:0006043">
    <property type="term" value="P:glucosamine catabolic process"/>
    <property type="evidence" value="ECO:0007669"/>
    <property type="project" value="TreeGrafter"/>
</dbReference>
<dbReference type="KEGG" id="abra:BN85303990"/>
<dbReference type="GO" id="GO:0005975">
    <property type="term" value="P:carbohydrate metabolic process"/>
    <property type="evidence" value="ECO:0007669"/>
    <property type="project" value="InterPro"/>
</dbReference>
<keyword evidence="3 4" id="KW-0119">Carbohydrate metabolism</keyword>
<dbReference type="PANTHER" id="PTHR11280:SF5">
    <property type="entry name" value="GLUCOSAMINE-6-PHOSPHATE ISOMERASE"/>
    <property type="match status" value="1"/>
</dbReference>
<dbReference type="Gene3D" id="3.40.50.1360">
    <property type="match status" value="1"/>
</dbReference>
<dbReference type="HOGENOM" id="CLU_049611_1_1_14"/>
<dbReference type="GO" id="GO:0006046">
    <property type="term" value="P:N-acetylglucosamine catabolic process"/>
    <property type="evidence" value="ECO:0007669"/>
    <property type="project" value="UniProtKB-UniRule"/>
</dbReference>
<dbReference type="AlphaFoldDB" id="U4KMP8"/>
<name>U4KMP8_9MOLU</name>
<dbReference type="PANTHER" id="PTHR11280">
    <property type="entry name" value="GLUCOSAMINE-6-PHOSPHATE ISOMERASE"/>
    <property type="match status" value="1"/>
</dbReference>
<dbReference type="UniPathway" id="UPA00629">
    <property type="reaction ID" value="UER00684"/>
</dbReference>
<evidence type="ECO:0000256" key="3">
    <source>
        <dbReference type="ARBA" id="ARBA00023277"/>
    </source>
</evidence>
<protein>
    <recommendedName>
        <fullName evidence="4">Glucosamine-6-phosphate deaminase</fullName>
        <ecNumber evidence="4">3.5.99.6</ecNumber>
    </recommendedName>
    <alternativeName>
        <fullName evidence="4">GlcN6P deaminase</fullName>
        <shortName evidence="4">GNPDA</shortName>
    </alternativeName>
    <alternativeName>
        <fullName evidence="4">Glucosamine-6-phosphate isomerase</fullName>
    </alternativeName>
</protein>
<dbReference type="InterPro" id="IPR006148">
    <property type="entry name" value="Glc/Gal-6P_isomerase"/>
</dbReference>
<dbReference type="GO" id="GO:0042802">
    <property type="term" value="F:identical protein binding"/>
    <property type="evidence" value="ECO:0007669"/>
    <property type="project" value="TreeGrafter"/>
</dbReference>
<evidence type="ECO:0000313" key="7">
    <source>
        <dbReference type="EMBL" id="CCV65424.1"/>
    </source>
</evidence>
<gene>
    <name evidence="4 6" type="primary">nagB</name>
    <name evidence="6" type="ORF">BN85303990</name>
    <name evidence="7" type="ORF">BN85304030</name>
</gene>
<dbReference type="RefSeq" id="WP_030004281.1">
    <property type="nucleotide sequence ID" value="NC_022549.1"/>
</dbReference>
<dbReference type="Pfam" id="PF01182">
    <property type="entry name" value="Glucosamine_iso"/>
    <property type="match status" value="1"/>
</dbReference>
<sequence length="241" mass="27305">MKIHVLNSKELVNKTVSEHLIKFVREHKTGVLGLATGSTPIGIYEALVKDHKENNTDYSQIRTINLDEYVNLDQNHPESYYSFMHRNLFNHINVKPQNIHLPNGNEKDLEMACQSYNDVLKNNQPDIQILGIGANGHIGFNEPGTSFDSSVHIIELQEQTRLDNARFFDSMDDVPKKAITMGIKNIMDAKRIILIAFGENKSEAVYQMVKGKVTENLPASILQKHNNVEIYLDESAASKLF</sequence>
<keyword evidence="2 4" id="KW-0378">Hydrolase</keyword>
<dbReference type="InterPro" id="IPR004547">
    <property type="entry name" value="Glucosamine6P_isomerase"/>
</dbReference>
<proteinExistence type="inferred from homology"/>
<comment type="function">
    <text evidence="4">Catalyzes the reversible isomerization-deamination of glucosamine 6-phosphate (GlcN6P) to form fructose 6-phosphate (Fru6P) and ammonium ion.</text>
</comment>
<evidence type="ECO:0000256" key="2">
    <source>
        <dbReference type="ARBA" id="ARBA00022801"/>
    </source>
</evidence>
<dbReference type="GO" id="GO:0004342">
    <property type="term" value="F:glucosamine-6-phosphate deaminase activity"/>
    <property type="evidence" value="ECO:0007669"/>
    <property type="project" value="UniProtKB-UniRule"/>
</dbReference>
<evidence type="ECO:0000313" key="8">
    <source>
        <dbReference type="Proteomes" id="UP000032737"/>
    </source>
</evidence>
<feature type="active site" description="For ring-opening step" evidence="4">
    <location>
        <position position="142"/>
    </location>
</feature>
<dbReference type="EMBL" id="FO681348">
    <property type="protein sequence ID" value="CCV65424.1"/>
    <property type="molecule type" value="Genomic_DNA"/>
</dbReference>